<dbReference type="EMBL" id="GG745375">
    <property type="protein sequence ID" value="KNE71873.1"/>
    <property type="molecule type" value="Genomic_DNA"/>
</dbReference>
<evidence type="ECO:0000313" key="4">
    <source>
        <dbReference type="Proteomes" id="UP000054350"/>
    </source>
</evidence>
<reference evidence="4" key="2">
    <citation type="submission" date="2009-11" db="EMBL/GenBank/DDBJ databases">
        <title>The Genome Sequence of Allomyces macrogynus strain ATCC 38327.</title>
        <authorList>
            <consortium name="The Broad Institute Genome Sequencing Platform"/>
            <person name="Russ C."/>
            <person name="Cuomo C."/>
            <person name="Shea T."/>
            <person name="Young S.K."/>
            <person name="Zeng Q."/>
            <person name="Koehrsen M."/>
            <person name="Haas B."/>
            <person name="Borodovsky M."/>
            <person name="Guigo R."/>
            <person name="Alvarado L."/>
            <person name="Berlin A."/>
            <person name="Borenstein D."/>
            <person name="Chen Z."/>
            <person name="Engels R."/>
            <person name="Freedman E."/>
            <person name="Gellesch M."/>
            <person name="Goldberg J."/>
            <person name="Griggs A."/>
            <person name="Gujja S."/>
            <person name="Heiman D."/>
            <person name="Hepburn T."/>
            <person name="Howarth C."/>
            <person name="Jen D."/>
            <person name="Larson L."/>
            <person name="Lewis B."/>
            <person name="Mehta T."/>
            <person name="Park D."/>
            <person name="Pearson M."/>
            <person name="Roberts A."/>
            <person name="Saif S."/>
            <person name="Shenoy N."/>
            <person name="Sisk P."/>
            <person name="Stolte C."/>
            <person name="Sykes S."/>
            <person name="Walk T."/>
            <person name="White J."/>
            <person name="Yandava C."/>
            <person name="Burger G."/>
            <person name="Gray M.W."/>
            <person name="Holland P.W.H."/>
            <person name="King N."/>
            <person name="Lang F.B.F."/>
            <person name="Roger A.J."/>
            <person name="Ruiz-Trillo I."/>
            <person name="Lander E."/>
            <person name="Nusbaum C."/>
        </authorList>
    </citation>
    <scope>NUCLEOTIDE SEQUENCE [LARGE SCALE GENOMIC DNA]</scope>
    <source>
        <strain evidence="4">ATCC 38327</strain>
    </source>
</reference>
<dbReference type="AlphaFoldDB" id="A0A0L0TAN4"/>
<sequence length="319" mass="33927">MTPSQTSTDAAMNAARDLASALAARDTELAEFRSESADYERELEAEIDLLTHDVDTERTLGARLAAELADVQEASRTTARDAADSIDRLQTQLASARAQVEVARKVRCEKEDEVEALEMRTRELDASLSTLSSQYTRAAARRTALDTQLATVRAAQAAEHARLTAAIAAAKAQLAAMPVRIPSPPPTSTAEIPPPALPPRRSSVTRDTTTTCPPALPPRRRTSHPVPTNAMVVDDPAPAAIRPVKKLVRTSSATEAAAKHVARWVRGIRTYLAATAAAAVRATSSSSSAAITAKEGNGRVRGPATATLAGSWRQMVRIV</sequence>
<accession>A0A0L0TAN4</accession>
<gene>
    <name evidence="3" type="ORF">AMAG_16302</name>
</gene>
<reference evidence="3 4" key="1">
    <citation type="submission" date="2009-11" db="EMBL/GenBank/DDBJ databases">
        <title>Annotation of Allomyces macrogynus ATCC 38327.</title>
        <authorList>
            <consortium name="The Broad Institute Genome Sequencing Platform"/>
            <person name="Russ C."/>
            <person name="Cuomo C."/>
            <person name="Burger G."/>
            <person name="Gray M.W."/>
            <person name="Holland P.W.H."/>
            <person name="King N."/>
            <person name="Lang F.B.F."/>
            <person name="Roger A.J."/>
            <person name="Ruiz-Trillo I."/>
            <person name="Young S.K."/>
            <person name="Zeng Q."/>
            <person name="Gargeya S."/>
            <person name="Fitzgerald M."/>
            <person name="Haas B."/>
            <person name="Abouelleil A."/>
            <person name="Alvarado L."/>
            <person name="Arachchi H.M."/>
            <person name="Berlin A."/>
            <person name="Chapman S.B."/>
            <person name="Gearin G."/>
            <person name="Goldberg J."/>
            <person name="Griggs A."/>
            <person name="Gujja S."/>
            <person name="Hansen M."/>
            <person name="Heiman D."/>
            <person name="Howarth C."/>
            <person name="Larimer J."/>
            <person name="Lui A."/>
            <person name="MacDonald P.J.P."/>
            <person name="McCowen C."/>
            <person name="Montmayeur A."/>
            <person name="Murphy C."/>
            <person name="Neiman D."/>
            <person name="Pearson M."/>
            <person name="Priest M."/>
            <person name="Roberts A."/>
            <person name="Saif S."/>
            <person name="Shea T."/>
            <person name="Sisk P."/>
            <person name="Stolte C."/>
            <person name="Sykes S."/>
            <person name="Wortman J."/>
            <person name="Nusbaum C."/>
            <person name="Birren B."/>
        </authorList>
    </citation>
    <scope>NUCLEOTIDE SEQUENCE [LARGE SCALE GENOMIC DNA]</scope>
    <source>
        <strain evidence="3 4">ATCC 38327</strain>
    </source>
</reference>
<feature type="coiled-coil region" evidence="1">
    <location>
        <begin position="79"/>
        <end position="106"/>
    </location>
</feature>
<feature type="compositionally biased region" description="Low complexity" evidence="2">
    <location>
        <begin position="199"/>
        <end position="213"/>
    </location>
</feature>
<keyword evidence="1" id="KW-0175">Coiled coil</keyword>
<feature type="region of interest" description="Disordered" evidence="2">
    <location>
        <begin position="184"/>
        <end position="232"/>
    </location>
</feature>
<name>A0A0L0TAN4_ALLM3</name>
<dbReference type="VEuPathDB" id="FungiDB:AMAG_16302"/>
<protein>
    <recommendedName>
        <fullName evidence="5">NUDE domain-containing protein</fullName>
    </recommendedName>
</protein>
<feature type="compositionally biased region" description="Pro residues" evidence="2">
    <location>
        <begin position="184"/>
        <end position="198"/>
    </location>
</feature>
<organism evidence="3 4">
    <name type="scientific">Allomyces macrogynus (strain ATCC 38327)</name>
    <name type="common">Allomyces javanicus var. macrogynus</name>
    <dbReference type="NCBI Taxonomy" id="578462"/>
    <lineage>
        <taxon>Eukaryota</taxon>
        <taxon>Fungi</taxon>
        <taxon>Fungi incertae sedis</taxon>
        <taxon>Blastocladiomycota</taxon>
        <taxon>Blastocladiomycetes</taxon>
        <taxon>Blastocladiales</taxon>
        <taxon>Blastocladiaceae</taxon>
        <taxon>Allomyces</taxon>
    </lineage>
</organism>
<evidence type="ECO:0000256" key="1">
    <source>
        <dbReference type="SAM" id="Coils"/>
    </source>
</evidence>
<keyword evidence="4" id="KW-1185">Reference proteome</keyword>
<evidence type="ECO:0008006" key="5">
    <source>
        <dbReference type="Google" id="ProtNLM"/>
    </source>
</evidence>
<dbReference type="Proteomes" id="UP000054350">
    <property type="component" value="Unassembled WGS sequence"/>
</dbReference>
<evidence type="ECO:0000256" key="2">
    <source>
        <dbReference type="SAM" id="MobiDB-lite"/>
    </source>
</evidence>
<proteinExistence type="predicted"/>
<evidence type="ECO:0000313" key="3">
    <source>
        <dbReference type="EMBL" id="KNE71873.1"/>
    </source>
</evidence>